<evidence type="ECO:0000313" key="1">
    <source>
        <dbReference type="EMBL" id="WWQ65520.1"/>
    </source>
</evidence>
<keyword evidence="2" id="KW-1185">Reference proteome</keyword>
<gene>
    <name evidence="1" type="ORF">V2W30_20825</name>
</gene>
<reference evidence="1" key="1">
    <citation type="journal article" date="2025" name="Int. J. Syst. Evol. Microbiol.">
        <title>Streptomyces citrinus sp. nov., with yellow diffusible pigment.</title>
        <authorList>
            <person name="He Y."/>
            <person name="Yang E."/>
            <person name="Xu J."/>
            <person name="Sun Y."/>
            <person name="Sun L."/>
        </authorList>
    </citation>
    <scope>NUCLEOTIDE SEQUENCE</scope>
    <source>
        <strain evidence="1">Q6</strain>
    </source>
</reference>
<protein>
    <submittedName>
        <fullName evidence="1">Site-specific integrase</fullName>
    </submittedName>
</protein>
<dbReference type="Proteomes" id="UP001432251">
    <property type="component" value="Chromosome"/>
</dbReference>
<dbReference type="EMBL" id="CP146022">
    <property type="protein sequence ID" value="WWQ65520.1"/>
    <property type="molecule type" value="Genomic_DNA"/>
</dbReference>
<evidence type="ECO:0000313" key="2">
    <source>
        <dbReference type="Proteomes" id="UP001432251"/>
    </source>
</evidence>
<sequence>MVDDGSMASVNPLVDNGWALPTERSFADCWEEWMGFGTREKSSLIQYRSIYKHHFAGWFGWKPVAAITAQDIGLWEDDQRRRGYAESGIRGRAVVLKSFLRYCCETGAITSYPGKSPKVGGRKDAAYRAVSPTEVPTTSEVMAIYGAMWPHYKSTVWIQAGCGHRVGEALAFSESHAGLREGWYFIQNQLTTFGLNDGAGRSIEIKNEPKWSRSGRWVPVPPSVAEVLDLHRQTWTPWGEEGWFYESPVYAGRHPSRTHYSDKWQAAVDKAGLVARGYTPKSLRHYFASMALAAGVPLYEVSRWLGHSSTKVTERCMRTWWKGLGRGSATRLRVRWLVRSGRGCGWCLEGARA</sequence>
<proteinExistence type="predicted"/>
<accession>A0ACD5AEP3</accession>
<organism evidence="1 2">
    <name type="scientific">Streptomyces citrinus</name>
    <dbReference type="NCBI Taxonomy" id="3118173"/>
    <lineage>
        <taxon>Bacteria</taxon>
        <taxon>Bacillati</taxon>
        <taxon>Actinomycetota</taxon>
        <taxon>Actinomycetes</taxon>
        <taxon>Kitasatosporales</taxon>
        <taxon>Streptomycetaceae</taxon>
        <taxon>Streptomyces</taxon>
    </lineage>
</organism>
<name>A0ACD5AEP3_9ACTN</name>